<sequence>MDNLPNGGKVVIVDDCFHEILPLINILNRNAIPIIYFTGKASELPQKPMEGIRVFFLDLRFSTNTDAKTIISNACNILNTVLGKNNGPYLLIIWSSTGKEYRDELEKALEEKIYRPEFILYLSKADYFQTKDSAAYSLVDDIEKILTDSEVENAEGIMKKITARVIADEDESEKIFIPSSMDKLQQELYDGLKNAGLLSLFILWENTVRNSAHKAVNEIFSQIPKSIPTEKKLPAMAYYLAKNRLEKQFETVEEKDRLRAALMEMNELYAYFYSEDVVKLPVDGFLPINIQKNTELVPSQAKFNSWKMISPIYKKDAPGNIYEDKSRLFQFFHLIKDYNNEEKYEEAARKLRDDERILYIGVNVNGECETAHNKYPVIRVTPGILIPCDVYKEYESGGMLKAINKAGDYIFHEFDSVEYEGKEYSLLFNLNQSTFLCKEELEDIQVYFTLHRKYYLKLRQALAADFAKQGVDLYGG</sequence>
<accession>A0A9D1UCV8</accession>
<organism evidence="1 2">
    <name type="scientific">Candidatus Acetatifactor stercoripullorum</name>
    <dbReference type="NCBI Taxonomy" id="2838414"/>
    <lineage>
        <taxon>Bacteria</taxon>
        <taxon>Bacillati</taxon>
        <taxon>Bacillota</taxon>
        <taxon>Clostridia</taxon>
        <taxon>Lachnospirales</taxon>
        <taxon>Lachnospiraceae</taxon>
        <taxon>Acetatifactor</taxon>
    </lineage>
</organism>
<comment type="caution">
    <text evidence="1">The sequence shown here is derived from an EMBL/GenBank/DDBJ whole genome shotgun (WGS) entry which is preliminary data.</text>
</comment>
<evidence type="ECO:0000313" key="2">
    <source>
        <dbReference type="Proteomes" id="UP000824265"/>
    </source>
</evidence>
<reference evidence="1" key="2">
    <citation type="submission" date="2021-04" db="EMBL/GenBank/DDBJ databases">
        <authorList>
            <person name="Gilroy R."/>
        </authorList>
    </citation>
    <scope>NUCLEOTIDE SEQUENCE</scope>
    <source>
        <strain evidence="1">CHK195-6426</strain>
    </source>
</reference>
<protein>
    <submittedName>
        <fullName evidence="1">Uncharacterized protein</fullName>
    </submittedName>
</protein>
<proteinExistence type="predicted"/>
<reference evidence="1" key="1">
    <citation type="journal article" date="2021" name="PeerJ">
        <title>Extensive microbial diversity within the chicken gut microbiome revealed by metagenomics and culture.</title>
        <authorList>
            <person name="Gilroy R."/>
            <person name="Ravi A."/>
            <person name="Getino M."/>
            <person name="Pursley I."/>
            <person name="Horton D.L."/>
            <person name="Alikhan N.F."/>
            <person name="Baker D."/>
            <person name="Gharbi K."/>
            <person name="Hall N."/>
            <person name="Watson M."/>
            <person name="Adriaenssens E.M."/>
            <person name="Foster-Nyarko E."/>
            <person name="Jarju S."/>
            <person name="Secka A."/>
            <person name="Antonio M."/>
            <person name="Oren A."/>
            <person name="Chaudhuri R.R."/>
            <person name="La Ragione R."/>
            <person name="Hildebrand F."/>
            <person name="Pallen M.J."/>
        </authorList>
    </citation>
    <scope>NUCLEOTIDE SEQUENCE</scope>
    <source>
        <strain evidence="1">CHK195-6426</strain>
    </source>
</reference>
<evidence type="ECO:0000313" key="1">
    <source>
        <dbReference type="EMBL" id="HIW81825.1"/>
    </source>
</evidence>
<dbReference type="AlphaFoldDB" id="A0A9D1UCV8"/>
<name>A0A9D1UCV8_9FIRM</name>
<dbReference type="EMBL" id="DXGH01000052">
    <property type="protein sequence ID" value="HIW81825.1"/>
    <property type="molecule type" value="Genomic_DNA"/>
</dbReference>
<dbReference type="Proteomes" id="UP000824265">
    <property type="component" value="Unassembled WGS sequence"/>
</dbReference>
<gene>
    <name evidence="1" type="ORF">H9742_09975</name>
</gene>